<dbReference type="HOGENOM" id="CLU_1217656_0_0_14"/>
<dbReference type="RefSeq" id="WP_045749288.1">
    <property type="nucleotide sequence ID" value="NZ_FUZK01000001.1"/>
</dbReference>
<dbReference type="EMBL" id="LK028559">
    <property type="protein sequence ID" value="CDR30782.1"/>
    <property type="molecule type" value="Genomic_DNA"/>
</dbReference>
<organism evidence="1 2">
    <name type="scientific">Acholeplasma oculi</name>
    <dbReference type="NCBI Taxonomy" id="35623"/>
    <lineage>
        <taxon>Bacteria</taxon>
        <taxon>Bacillati</taxon>
        <taxon>Mycoplasmatota</taxon>
        <taxon>Mollicutes</taxon>
        <taxon>Acholeplasmatales</taxon>
        <taxon>Acholeplasmataceae</taxon>
        <taxon>Acholeplasma</taxon>
    </lineage>
</organism>
<dbReference type="STRING" id="35623.Aocu_07090"/>
<dbReference type="InParanoid" id="A0A061AIJ4"/>
<dbReference type="KEGG" id="aoc:Aocu_07090"/>
<gene>
    <name evidence="1" type="ORF">Aocu_07090</name>
</gene>
<name>A0A061AIJ4_9MOLU</name>
<proteinExistence type="predicted"/>
<dbReference type="PATRIC" id="fig|35623.3.peg.709"/>
<keyword evidence="2" id="KW-1185">Reference proteome</keyword>
<evidence type="ECO:0000313" key="1">
    <source>
        <dbReference type="EMBL" id="CDR30782.1"/>
    </source>
</evidence>
<reference evidence="2" key="1">
    <citation type="submission" date="2014-05" db="EMBL/GenBank/DDBJ databases">
        <authorList>
            <person name="Kube M."/>
        </authorList>
    </citation>
    <scope>NUCLEOTIDE SEQUENCE [LARGE SCALE GENOMIC DNA]</scope>
</reference>
<protein>
    <submittedName>
        <fullName evidence="1">Uncharacterized protein</fullName>
    </submittedName>
</protein>
<sequence length="227" mass="27031">MEFETFKVIATTLGIFEFEFEYNDRKYFFGYSDKKDYIIADIDNIIVRMGSVSNLIDYQAFDGKSLEEIWYSISNVYWDGMGDADNWYNQLIGDNLFELLYIVSQNRAIKIDFYGILHKLFVMEKDDKIVLYAGTYSLSKAIEKVDIEVASFYIYEKLHRIGFHLYVNRMGSSFTLDKDIFKFKHRHLYNKNHLSNRFFGEADQRTGEHFKNTFLMKLRNLIKKSRV</sequence>
<evidence type="ECO:0000313" key="2">
    <source>
        <dbReference type="Proteomes" id="UP000032434"/>
    </source>
</evidence>
<dbReference type="AlphaFoldDB" id="A0A061AIJ4"/>
<accession>A0A061AIJ4</accession>
<dbReference type="Proteomes" id="UP000032434">
    <property type="component" value="Chromosome 1"/>
</dbReference>